<accession>A0A934U286</accession>
<name>A0A934U286_9NOCA</name>
<comment type="caution">
    <text evidence="8">The sequence shown here is derived from an EMBL/GenBank/DDBJ whole genome shotgun (WGS) entry which is preliminary data.</text>
</comment>
<dbReference type="GO" id="GO:0046677">
    <property type="term" value="P:response to antibiotic"/>
    <property type="evidence" value="ECO:0007669"/>
    <property type="project" value="UniProtKB-KW"/>
</dbReference>
<keyword evidence="5" id="KW-0046">Antibiotic resistance</keyword>
<keyword evidence="3 6" id="KW-1133">Transmembrane helix</keyword>
<evidence type="ECO:0000256" key="2">
    <source>
        <dbReference type="ARBA" id="ARBA00022692"/>
    </source>
</evidence>
<keyword evidence="6" id="KW-0813">Transport</keyword>
<dbReference type="InterPro" id="IPR052902">
    <property type="entry name" value="ABC-2_transporter"/>
</dbReference>
<evidence type="ECO:0000259" key="7">
    <source>
        <dbReference type="PROSITE" id="PS51012"/>
    </source>
</evidence>
<evidence type="ECO:0000313" key="8">
    <source>
        <dbReference type="EMBL" id="MBJ8338731.1"/>
    </source>
</evidence>
<sequence>MSTATSATRKVRFPAVHQRLAENSFAALLRHSLIHCKRLLFMWLRDSTTTVQAILYPALTLLMFWVVLGEQITNATRNGAPSVFGTTAMITLIAAMTGSLVSAIGLHAEASSGLLARFATLPIHRASGLIGRMLAEAIRMTITTVVIITVGVVLGFRFHQGPVAALALLTIPVIFGMAFAMFVTTLGTVKTKAPLVDIVSIVVTLLMFFNTGFVPVFAYPVWLQDTVANQPMSCAIDAMKGLSFGGPVAEPLLKTIIWSVGIMAIFALPAIRGYSRAANEGP</sequence>
<feature type="transmembrane region" description="Helical" evidence="6">
    <location>
        <begin position="88"/>
        <end position="116"/>
    </location>
</feature>
<dbReference type="Pfam" id="PF01061">
    <property type="entry name" value="ABC2_membrane"/>
    <property type="match status" value="1"/>
</dbReference>
<dbReference type="PIRSF" id="PIRSF006648">
    <property type="entry name" value="DrrB"/>
    <property type="match status" value="1"/>
</dbReference>
<dbReference type="InterPro" id="IPR047817">
    <property type="entry name" value="ABC2_TM_bact-type"/>
</dbReference>
<feature type="transmembrane region" description="Helical" evidence="6">
    <location>
        <begin position="137"/>
        <end position="158"/>
    </location>
</feature>
<dbReference type="PANTHER" id="PTHR43027">
    <property type="entry name" value="DOXORUBICIN RESISTANCE ABC TRANSPORTER PERMEASE PROTEIN DRRC-RELATED"/>
    <property type="match status" value="1"/>
</dbReference>
<dbReference type="GO" id="GO:0140359">
    <property type="term" value="F:ABC-type transporter activity"/>
    <property type="evidence" value="ECO:0007669"/>
    <property type="project" value="InterPro"/>
</dbReference>
<proteinExistence type="inferred from homology"/>
<evidence type="ECO:0000256" key="4">
    <source>
        <dbReference type="ARBA" id="ARBA00023136"/>
    </source>
</evidence>
<evidence type="ECO:0000313" key="9">
    <source>
        <dbReference type="Proteomes" id="UP000655868"/>
    </source>
</evidence>
<gene>
    <name evidence="8" type="ORF">JGU71_07520</name>
</gene>
<feature type="transmembrane region" description="Helical" evidence="6">
    <location>
        <begin position="164"/>
        <end position="186"/>
    </location>
</feature>
<comment type="subcellular location">
    <subcellularLocation>
        <location evidence="6">Cell membrane</location>
        <topology evidence="6">Multi-pass membrane protein</topology>
    </subcellularLocation>
    <subcellularLocation>
        <location evidence="1">Membrane</location>
        <topology evidence="1">Multi-pass membrane protein</topology>
    </subcellularLocation>
</comment>
<keyword evidence="4 6" id="KW-0472">Membrane</keyword>
<evidence type="ECO:0000256" key="5">
    <source>
        <dbReference type="ARBA" id="ARBA00023251"/>
    </source>
</evidence>
<dbReference type="EMBL" id="JAEMNV010000002">
    <property type="protein sequence ID" value="MBJ8338731.1"/>
    <property type="molecule type" value="Genomic_DNA"/>
</dbReference>
<keyword evidence="6" id="KW-1003">Cell membrane</keyword>
<feature type="domain" description="ABC transmembrane type-2" evidence="7">
    <location>
        <begin position="48"/>
        <end position="277"/>
    </location>
</feature>
<dbReference type="PANTHER" id="PTHR43027:SF1">
    <property type="entry name" value="DOXORUBICIN RESISTANCE ABC TRANSPORTER PERMEASE PROTEIN DRRC-RELATED"/>
    <property type="match status" value="1"/>
</dbReference>
<comment type="caution">
    <text evidence="6">Lacks conserved residue(s) required for the propagation of feature annotation.</text>
</comment>
<evidence type="ECO:0000256" key="1">
    <source>
        <dbReference type="ARBA" id="ARBA00004141"/>
    </source>
</evidence>
<evidence type="ECO:0000256" key="3">
    <source>
        <dbReference type="ARBA" id="ARBA00022989"/>
    </source>
</evidence>
<keyword evidence="2 6" id="KW-0812">Transmembrane</keyword>
<comment type="similarity">
    <text evidence="6">Belongs to the ABC-2 integral membrane protein family.</text>
</comment>
<organism evidence="8 9">
    <name type="scientific">Antrihabitans stalagmiti</name>
    <dbReference type="NCBI Taxonomy" id="2799499"/>
    <lineage>
        <taxon>Bacteria</taxon>
        <taxon>Bacillati</taxon>
        <taxon>Actinomycetota</taxon>
        <taxon>Actinomycetes</taxon>
        <taxon>Mycobacteriales</taxon>
        <taxon>Nocardiaceae</taxon>
        <taxon>Antrihabitans</taxon>
    </lineage>
</organism>
<dbReference type="InterPro" id="IPR013525">
    <property type="entry name" value="ABC2_TM"/>
</dbReference>
<dbReference type="PROSITE" id="PS51012">
    <property type="entry name" value="ABC_TM2"/>
    <property type="match status" value="1"/>
</dbReference>
<dbReference type="AlphaFoldDB" id="A0A934U286"/>
<dbReference type="RefSeq" id="WP_199703385.1">
    <property type="nucleotide sequence ID" value="NZ_JAEMNV010000002.1"/>
</dbReference>
<reference evidence="8" key="1">
    <citation type="submission" date="2020-12" db="EMBL/GenBank/DDBJ databases">
        <title>Antrihabitans popcorni sp. nov. and Antrihabitans auranticaus sp. nov., isolated from a larva cave.</title>
        <authorList>
            <person name="Lee S.D."/>
            <person name="Kim I.S."/>
        </authorList>
    </citation>
    <scope>NUCLEOTIDE SEQUENCE</scope>
    <source>
        <strain evidence="8">YC3-6</strain>
    </source>
</reference>
<protein>
    <recommendedName>
        <fullName evidence="6">Transport permease protein</fullName>
    </recommendedName>
</protein>
<dbReference type="GO" id="GO:0043190">
    <property type="term" value="C:ATP-binding cassette (ABC) transporter complex"/>
    <property type="evidence" value="ECO:0007669"/>
    <property type="project" value="InterPro"/>
</dbReference>
<dbReference type="Proteomes" id="UP000655868">
    <property type="component" value="Unassembled WGS sequence"/>
</dbReference>
<keyword evidence="9" id="KW-1185">Reference proteome</keyword>
<dbReference type="InterPro" id="IPR000412">
    <property type="entry name" value="ABC_2_transport"/>
</dbReference>
<feature type="transmembrane region" description="Helical" evidence="6">
    <location>
        <begin position="47"/>
        <end position="68"/>
    </location>
</feature>
<evidence type="ECO:0000256" key="6">
    <source>
        <dbReference type="RuleBase" id="RU361157"/>
    </source>
</evidence>
<feature type="transmembrane region" description="Helical" evidence="6">
    <location>
        <begin position="198"/>
        <end position="222"/>
    </location>
</feature>